<sequence length="218" mass="23829">MKKSIRIVLIVMGSFFYLQSNAQSVALKAGFNLSNMLEKDDEDTYSNDYEMLPGFHAGLSVDVPFNDALSFEPGIMFTTKGMKYSDTFMGASLEAKATLYYIDIPLTLKAAAEIADGVKLYGVAGPYLGLGISGKMKATAEFMGEEETEEEDIEWGSDEDEDDLKRLEMGATFGAGLEFGSFLIGANYDLGLSNISSYQDGGATSKNRVLRFSVGYRF</sequence>
<evidence type="ECO:0000313" key="4">
    <source>
        <dbReference type="Proteomes" id="UP000053091"/>
    </source>
</evidence>
<dbReference type="EMBL" id="DF968182">
    <property type="protein sequence ID" value="GAP41977.1"/>
    <property type="molecule type" value="Genomic_DNA"/>
</dbReference>
<name>A0A0S7BZ14_9BACT</name>
<dbReference type="AlphaFoldDB" id="A0A0S7BZ14"/>
<proteinExistence type="predicted"/>
<feature type="signal peptide" evidence="1">
    <location>
        <begin position="1"/>
        <end position="22"/>
    </location>
</feature>
<feature type="chain" id="PRO_5006633322" evidence="1">
    <location>
        <begin position="23"/>
        <end position="218"/>
    </location>
</feature>
<dbReference type="SUPFAM" id="SSF56925">
    <property type="entry name" value="OMPA-like"/>
    <property type="match status" value="1"/>
</dbReference>
<dbReference type="InterPro" id="IPR025665">
    <property type="entry name" value="Beta-barrel_OMP_2"/>
</dbReference>
<evidence type="ECO:0000259" key="2">
    <source>
        <dbReference type="Pfam" id="PF13568"/>
    </source>
</evidence>
<feature type="domain" description="Outer membrane protein beta-barrel" evidence="2">
    <location>
        <begin position="24"/>
        <end position="196"/>
    </location>
</feature>
<dbReference type="Pfam" id="PF13568">
    <property type="entry name" value="OMP_b-brl_2"/>
    <property type="match status" value="1"/>
</dbReference>
<dbReference type="STRING" id="1678841.TBC1_11105"/>
<protein>
    <submittedName>
        <fullName evidence="3">Outer membrane protein beta-barrel domain</fullName>
    </submittedName>
</protein>
<evidence type="ECO:0000313" key="3">
    <source>
        <dbReference type="EMBL" id="GAP41977.1"/>
    </source>
</evidence>
<organism evidence="3">
    <name type="scientific">Lentimicrobium saccharophilum</name>
    <dbReference type="NCBI Taxonomy" id="1678841"/>
    <lineage>
        <taxon>Bacteria</taxon>
        <taxon>Pseudomonadati</taxon>
        <taxon>Bacteroidota</taxon>
        <taxon>Bacteroidia</taxon>
        <taxon>Bacteroidales</taxon>
        <taxon>Lentimicrobiaceae</taxon>
        <taxon>Lentimicrobium</taxon>
    </lineage>
</organism>
<dbReference type="Proteomes" id="UP000053091">
    <property type="component" value="Unassembled WGS sequence"/>
</dbReference>
<keyword evidence="4" id="KW-1185">Reference proteome</keyword>
<keyword evidence="1" id="KW-0732">Signal</keyword>
<evidence type="ECO:0000256" key="1">
    <source>
        <dbReference type="SAM" id="SignalP"/>
    </source>
</evidence>
<dbReference type="RefSeq" id="WP_062036962.1">
    <property type="nucleotide sequence ID" value="NZ_DF968182.1"/>
</dbReference>
<dbReference type="InterPro" id="IPR011250">
    <property type="entry name" value="OMP/PagP_B-barrel"/>
</dbReference>
<accession>A0A0S7BZ14</accession>
<reference evidence="3" key="1">
    <citation type="journal article" date="2015" name="Genome Announc.">
        <title>Draft Genome Sequence of Bacteroidales Strain TBC1, a Novel Isolate from a Methanogenic Wastewater Treatment System.</title>
        <authorList>
            <person name="Tourlousse D.M."/>
            <person name="Matsuura N."/>
            <person name="Sun L."/>
            <person name="Toyonaga M."/>
            <person name="Kuroda K."/>
            <person name="Ohashi A."/>
            <person name="Cruz R."/>
            <person name="Yamaguchi T."/>
            <person name="Sekiguchi Y."/>
        </authorList>
    </citation>
    <scope>NUCLEOTIDE SEQUENCE [LARGE SCALE GENOMIC DNA]</scope>
    <source>
        <strain evidence="3">TBC1</strain>
    </source>
</reference>
<gene>
    <name evidence="3" type="ORF">TBC1_11105</name>
</gene>
<dbReference type="OrthoDB" id="1429208at2"/>